<feature type="region of interest" description="Disordered" evidence="12">
    <location>
        <begin position="1"/>
        <end position="24"/>
    </location>
</feature>
<keyword evidence="9 13" id="KW-1133">Transmembrane helix</keyword>
<evidence type="ECO:0000313" key="16">
    <source>
        <dbReference type="EMBL" id="CAG9998253.1"/>
    </source>
</evidence>
<dbReference type="CDD" id="cd18577">
    <property type="entry name" value="ABC_6TM_Pgp_ABCB1_D1_like"/>
    <property type="match status" value="1"/>
</dbReference>
<evidence type="ECO:0000313" key="17">
    <source>
        <dbReference type="Proteomes" id="UP000754883"/>
    </source>
</evidence>
<feature type="compositionally biased region" description="Basic and acidic residues" evidence="12">
    <location>
        <begin position="629"/>
        <end position="639"/>
    </location>
</feature>
<feature type="transmembrane region" description="Helical" evidence="13">
    <location>
        <begin position="275"/>
        <end position="298"/>
    </location>
</feature>
<name>A0A9N9YAT9_9HYPO</name>
<evidence type="ECO:0000256" key="13">
    <source>
        <dbReference type="SAM" id="Phobius"/>
    </source>
</evidence>
<keyword evidence="10 13" id="KW-0472">Membrane</keyword>
<evidence type="ECO:0000256" key="5">
    <source>
        <dbReference type="ARBA" id="ARBA00022692"/>
    </source>
</evidence>
<dbReference type="FunFam" id="3.40.50.300:FF:000913">
    <property type="entry name" value="ABC multidrug transporter SitT"/>
    <property type="match status" value="1"/>
</dbReference>
<keyword evidence="5 13" id="KW-0812">Transmembrane</keyword>
<feature type="transmembrane region" description="Helical" evidence="13">
    <location>
        <begin position="696"/>
        <end position="720"/>
    </location>
</feature>
<dbReference type="PROSITE" id="PS50929">
    <property type="entry name" value="ABC_TM1F"/>
    <property type="match status" value="2"/>
</dbReference>
<feature type="transmembrane region" description="Helical" evidence="13">
    <location>
        <begin position="923"/>
        <end position="943"/>
    </location>
</feature>
<evidence type="ECO:0008006" key="18">
    <source>
        <dbReference type="Google" id="ProtNLM"/>
    </source>
</evidence>
<dbReference type="GO" id="GO:0016887">
    <property type="term" value="F:ATP hydrolysis activity"/>
    <property type="evidence" value="ECO:0007669"/>
    <property type="project" value="InterPro"/>
</dbReference>
<feature type="transmembrane region" description="Helical" evidence="13">
    <location>
        <begin position="96"/>
        <end position="114"/>
    </location>
</feature>
<feature type="domain" description="ABC transporter" evidence="14">
    <location>
        <begin position="1020"/>
        <end position="1272"/>
    </location>
</feature>
<feature type="region of interest" description="Disordered" evidence="12">
    <location>
        <begin position="629"/>
        <end position="649"/>
    </location>
</feature>
<keyword evidence="17" id="KW-1185">Reference proteome</keyword>
<evidence type="ECO:0000259" key="15">
    <source>
        <dbReference type="PROSITE" id="PS50929"/>
    </source>
</evidence>
<dbReference type="PANTHER" id="PTHR43394:SF27">
    <property type="entry name" value="ATP-DEPENDENT TRANSLOCASE ABCB1-LIKE"/>
    <property type="match status" value="1"/>
</dbReference>
<evidence type="ECO:0000256" key="4">
    <source>
        <dbReference type="ARBA" id="ARBA00022448"/>
    </source>
</evidence>
<dbReference type="AlphaFoldDB" id="A0A9N9YAT9"/>
<organism evidence="16 17">
    <name type="scientific">Clonostachys byssicola</name>
    <dbReference type="NCBI Taxonomy" id="160290"/>
    <lineage>
        <taxon>Eukaryota</taxon>
        <taxon>Fungi</taxon>
        <taxon>Dikarya</taxon>
        <taxon>Ascomycota</taxon>
        <taxon>Pezizomycotina</taxon>
        <taxon>Sordariomycetes</taxon>
        <taxon>Hypocreomycetidae</taxon>
        <taxon>Hypocreales</taxon>
        <taxon>Bionectriaceae</taxon>
        <taxon>Clonostachys</taxon>
    </lineage>
</organism>
<dbReference type="CDD" id="cd03249">
    <property type="entry name" value="ABC_MTABC3_MDL1_MDL2"/>
    <property type="match status" value="1"/>
</dbReference>
<reference evidence="16 17" key="2">
    <citation type="submission" date="2021-10" db="EMBL/GenBank/DDBJ databases">
        <authorList>
            <person name="Piombo E."/>
        </authorList>
    </citation>
    <scope>NUCLEOTIDE SEQUENCE [LARGE SCALE GENOMIC DNA]</scope>
</reference>
<feature type="transmembrane region" description="Helical" evidence="13">
    <location>
        <begin position="43"/>
        <end position="67"/>
    </location>
</feature>
<dbReference type="InterPro" id="IPR036640">
    <property type="entry name" value="ABC1_TM_sf"/>
</dbReference>
<feature type="domain" description="ABC transmembrane type-1" evidence="15">
    <location>
        <begin position="699"/>
        <end position="984"/>
    </location>
</feature>
<keyword evidence="4" id="KW-0813">Transport</keyword>
<dbReference type="FunFam" id="1.20.1560.10:FF:000057">
    <property type="entry name" value="ABC multidrug transporter SitT"/>
    <property type="match status" value="1"/>
</dbReference>
<dbReference type="GO" id="GO:0005743">
    <property type="term" value="C:mitochondrial inner membrane"/>
    <property type="evidence" value="ECO:0007669"/>
    <property type="project" value="TreeGrafter"/>
</dbReference>
<evidence type="ECO:0000256" key="11">
    <source>
        <dbReference type="ARBA" id="ARBA00023180"/>
    </source>
</evidence>
<dbReference type="Pfam" id="PF00664">
    <property type="entry name" value="ABC_membrane"/>
    <property type="match status" value="2"/>
</dbReference>
<dbReference type="Gene3D" id="3.40.50.300">
    <property type="entry name" value="P-loop containing nucleotide triphosphate hydrolases"/>
    <property type="match status" value="2"/>
</dbReference>
<keyword evidence="11" id="KW-0325">Glycoprotein</keyword>
<dbReference type="InterPro" id="IPR039421">
    <property type="entry name" value="Type_1_exporter"/>
</dbReference>
<evidence type="ECO:0000256" key="8">
    <source>
        <dbReference type="ARBA" id="ARBA00022840"/>
    </source>
</evidence>
<keyword evidence="7" id="KW-0547">Nucleotide-binding</keyword>
<accession>A0A9N9YAT9</accession>
<evidence type="ECO:0000256" key="6">
    <source>
        <dbReference type="ARBA" id="ARBA00022737"/>
    </source>
</evidence>
<evidence type="ECO:0000256" key="2">
    <source>
        <dbReference type="ARBA" id="ARBA00004308"/>
    </source>
</evidence>
<dbReference type="GO" id="GO:0012505">
    <property type="term" value="C:endomembrane system"/>
    <property type="evidence" value="ECO:0007669"/>
    <property type="project" value="UniProtKB-SubCell"/>
</dbReference>
<dbReference type="OrthoDB" id="6500128at2759"/>
<comment type="similarity">
    <text evidence="3">Belongs to the ABC transporter superfamily. ABCB family. Multidrug resistance exporter (TC 3.A.1.201) subfamily.</text>
</comment>
<keyword evidence="8" id="KW-0067">ATP-binding</keyword>
<feature type="transmembrane region" description="Helical" evidence="13">
    <location>
        <begin position="811"/>
        <end position="834"/>
    </location>
</feature>
<dbReference type="Gene3D" id="1.20.1560.10">
    <property type="entry name" value="ABC transporter type 1, transmembrane domain"/>
    <property type="match status" value="2"/>
</dbReference>
<reference evidence="17" key="1">
    <citation type="submission" date="2019-06" db="EMBL/GenBank/DDBJ databases">
        <authorList>
            <person name="Broberg M."/>
        </authorList>
    </citation>
    <scope>NUCLEOTIDE SEQUENCE [LARGE SCALE GENOMIC DNA]</scope>
</reference>
<proteinExistence type="inferred from homology"/>
<dbReference type="Proteomes" id="UP000754883">
    <property type="component" value="Unassembled WGS sequence"/>
</dbReference>
<gene>
    <name evidence="16" type="ORF">CBYS24578_00003549</name>
</gene>
<dbReference type="EMBL" id="CABFNO020001546">
    <property type="protein sequence ID" value="CAG9998253.1"/>
    <property type="molecule type" value="Genomic_DNA"/>
</dbReference>
<dbReference type="InterPro" id="IPR027417">
    <property type="entry name" value="P-loop_NTPase"/>
</dbReference>
<sequence>MEKDPIPQGWSSQEKAKENDNESETIEHGGFFRIFTFGEPVDYFFETIGIAAAIASGVAMALVNIVLGNFINLLTTASGPDIQGLGSDYMAGVQKYSLYFVYIGIARLCLTYMYSTLMTQTAYRIVRNIRCRYLRAALSQDISFFDHDHGGSISARLSANGKLIQSGIAEKLGQVFQALATFIAAFIIAFVSQWKLTLILICIIPTILGIIGAAAWADSRIDVKILKNNALADTYSESILSSIKTIHAFNLRPRLLREYSSYTQKSFEIARMKSWIYGILFGSQNFVIYSGMGLAFWQGIAMISKGEVESIGTVFTVLFSVIIAAATMNSLAPHLISFTRAISAANELFALIDRESEINPFSKSGIRPEQVTGAIEFKNVHFAYPARPDNPVMEDFSLVIPAGKITALVGSSGSGKSTAIGLIERWYNPTMGSITLDGVDVKELDVTWLRTNVRLVQQEPVLFNGTIFENISYGLVGTEWEFSSKEVQLKLVKEAAVTAFIDEFIQNLPHGYDTQIGERGGLLSGGQKQRVAIARSIVSRPKILLLDEATSALDPQAEEIVQQALERASENRTTIAIAHKLKTICNADNIVVLSRGQIIEQGKHNELVANQSTYARLVKVQDLSVAAHDHAEHEAKKDENDQEDQVEKAQSLARYNTAEADRLSSLQAKENFSAFEQGTLIQTIARLVHTSWDLRWWYLVSLVTCTVGAAVYPGQSLLIAKVTDVFSSPNMVEKGNFISLMFFVMAIGSLCINFILGVSTNVISQSLYQRFRNAIFNGVLRQDLSFFDRPENTIGAMNSRLSSYPHSIMELMGFNIAVIVIAAINIFASSILSISVSWKLGLVGVFAGLPPMILAGWVRYLVETKMDSIVDKRSSQSASVASEAVMAIRTVSSLAIEEKVLEKYAVEQDAAISSSTNPLCQMMVWFSLTQSIEYFVLALGFWWGSTLLSRGELTFYQFMVSFMGLYFSAQSAGQFFSFIGNFPKANHAANYYFWISSLQPTISSSHESRDRGSLSSCSEYDFENVKFSYPLAPENQVLKGISLKIMPGQFVAFVGASGCGKSTMIALLERFYDPSSGRIIVDKQNNLKDLNPWVYRNKVALVQQEPTLFPTTIRANVSMGVDFDLNKTEPYTGLPSADVAALERALKAADAWDFVSSLPEGLDTPCGTSGIQLSGGQRQRIAIARALIRNPHVLLLDEATSALDTESERIVQSALMDAVDSGKHVTVAVAHRLSTVRRADRIFVFYGGKIAEAGTHNELISQGGIYTKMCEAQSIDSAA</sequence>
<keyword evidence="6" id="KW-0677">Repeat</keyword>
<dbReference type="PANTHER" id="PTHR43394">
    <property type="entry name" value="ATP-DEPENDENT PERMEASE MDL1, MITOCHONDRIAL"/>
    <property type="match status" value="1"/>
</dbReference>
<dbReference type="CDD" id="cd18578">
    <property type="entry name" value="ABC_6TM_Pgp_ABCB1_D2_like"/>
    <property type="match status" value="1"/>
</dbReference>
<dbReference type="Pfam" id="PF00005">
    <property type="entry name" value="ABC_tran"/>
    <property type="match status" value="2"/>
</dbReference>
<evidence type="ECO:0000256" key="7">
    <source>
        <dbReference type="ARBA" id="ARBA00022741"/>
    </source>
</evidence>
<feature type="transmembrane region" description="Helical" evidence="13">
    <location>
        <begin position="197"/>
        <end position="217"/>
    </location>
</feature>
<dbReference type="SMART" id="SM00382">
    <property type="entry name" value="AAA"/>
    <property type="match status" value="2"/>
</dbReference>
<dbReference type="FunFam" id="3.40.50.300:FF:001530">
    <property type="entry name" value="ABC multidrug transporter (Eurofung)"/>
    <property type="match status" value="1"/>
</dbReference>
<evidence type="ECO:0000256" key="9">
    <source>
        <dbReference type="ARBA" id="ARBA00022989"/>
    </source>
</evidence>
<feature type="transmembrane region" description="Helical" evidence="13">
    <location>
        <begin position="840"/>
        <end position="862"/>
    </location>
</feature>
<dbReference type="PROSITE" id="PS00211">
    <property type="entry name" value="ABC_TRANSPORTER_1"/>
    <property type="match status" value="2"/>
</dbReference>
<dbReference type="GO" id="GO:0005524">
    <property type="term" value="F:ATP binding"/>
    <property type="evidence" value="ECO:0007669"/>
    <property type="project" value="UniProtKB-KW"/>
</dbReference>
<dbReference type="PROSITE" id="PS50893">
    <property type="entry name" value="ABC_TRANSPORTER_2"/>
    <property type="match status" value="2"/>
</dbReference>
<evidence type="ECO:0000256" key="3">
    <source>
        <dbReference type="ARBA" id="ARBA00007577"/>
    </source>
</evidence>
<dbReference type="InterPro" id="IPR003593">
    <property type="entry name" value="AAA+_ATPase"/>
</dbReference>
<comment type="caution">
    <text evidence="16">The sequence shown here is derived from an EMBL/GenBank/DDBJ whole genome shotgun (WGS) entry which is preliminary data.</text>
</comment>
<feature type="domain" description="ABC transmembrane type-1" evidence="15">
    <location>
        <begin position="48"/>
        <end position="340"/>
    </location>
</feature>
<dbReference type="SUPFAM" id="SSF52540">
    <property type="entry name" value="P-loop containing nucleoside triphosphate hydrolases"/>
    <property type="match status" value="2"/>
</dbReference>
<dbReference type="GO" id="GO:0015421">
    <property type="term" value="F:ABC-type oligopeptide transporter activity"/>
    <property type="evidence" value="ECO:0007669"/>
    <property type="project" value="TreeGrafter"/>
</dbReference>
<evidence type="ECO:0000256" key="12">
    <source>
        <dbReference type="SAM" id="MobiDB-lite"/>
    </source>
</evidence>
<feature type="transmembrane region" description="Helical" evidence="13">
    <location>
        <begin position="172"/>
        <end position="191"/>
    </location>
</feature>
<evidence type="ECO:0000256" key="10">
    <source>
        <dbReference type="ARBA" id="ARBA00023136"/>
    </source>
</evidence>
<dbReference type="InterPro" id="IPR017871">
    <property type="entry name" value="ABC_transporter-like_CS"/>
</dbReference>
<protein>
    <recommendedName>
        <fullName evidence="18">Leptomycin B resistance protein pmd1</fullName>
    </recommendedName>
</protein>
<feature type="transmembrane region" description="Helical" evidence="13">
    <location>
        <begin position="740"/>
        <end position="763"/>
    </location>
</feature>
<dbReference type="GO" id="GO:0090374">
    <property type="term" value="P:oligopeptide export from mitochondrion"/>
    <property type="evidence" value="ECO:0007669"/>
    <property type="project" value="TreeGrafter"/>
</dbReference>
<feature type="transmembrane region" description="Helical" evidence="13">
    <location>
        <begin position="310"/>
        <end position="332"/>
    </location>
</feature>
<evidence type="ECO:0000259" key="14">
    <source>
        <dbReference type="PROSITE" id="PS50893"/>
    </source>
</evidence>
<dbReference type="SUPFAM" id="SSF90123">
    <property type="entry name" value="ABC transporter transmembrane region"/>
    <property type="match status" value="2"/>
</dbReference>
<dbReference type="InterPro" id="IPR003439">
    <property type="entry name" value="ABC_transporter-like_ATP-bd"/>
</dbReference>
<feature type="domain" description="ABC transporter" evidence="14">
    <location>
        <begin position="375"/>
        <end position="620"/>
    </location>
</feature>
<comment type="subcellular location">
    <subcellularLocation>
        <location evidence="2">Endomembrane system</location>
    </subcellularLocation>
    <subcellularLocation>
        <location evidence="1">Membrane</location>
        <topology evidence="1">Multi-pass membrane protein</topology>
    </subcellularLocation>
</comment>
<evidence type="ECO:0000256" key="1">
    <source>
        <dbReference type="ARBA" id="ARBA00004141"/>
    </source>
</evidence>
<dbReference type="InterPro" id="IPR011527">
    <property type="entry name" value="ABC1_TM_dom"/>
</dbReference>